<evidence type="ECO:0000256" key="4">
    <source>
        <dbReference type="ARBA" id="ARBA00023004"/>
    </source>
</evidence>
<keyword evidence="3" id="KW-0479">Metal-binding</keyword>
<evidence type="ECO:0000256" key="3">
    <source>
        <dbReference type="ARBA" id="ARBA00022723"/>
    </source>
</evidence>
<dbReference type="InterPro" id="IPR004646">
    <property type="entry name" value="Fe-S_hydro-lyase_TtdA-typ_cat"/>
</dbReference>
<evidence type="ECO:0000256" key="1">
    <source>
        <dbReference type="ARBA" id="ARBA00008876"/>
    </source>
</evidence>
<keyword evidence="6" id="KW-0456">Lyase</keyword>
<organism evidence="8 9">
    <name type="scientific">Desulfobaculum bizertense DSM 18034</name>
    <dbReference type="NCBI Taxonomy" id="1121442"/>
    <lineage>
        <taxon>Bacteria</taxon>
        <taxon>Pseudomonadati</taxon>
        <taxon>Thermodesulfobacteriota</taxon>
        <taxon>Desulfovibrionia</taxon>
        <taxon>Desulfovibrionales</taxon>
        <taxon>Desulfovibrionaceae</taxon>
        <taxon>Desulfobaculum</taxon>
    </lineage>
</organism>
<evidence type="ECO:0000256" key="5">
    <source>
        <dbReference type="ARBA" id="ARBA00023014"/>
    </source>
</evidence>
<protein>
    <submittedName>
        <fullName evidence="8">Fumarate hydratase subunit alpha</fullName>
    </submittedName>
</protein>
<evidence type="ECO:0000256" key="6">
    <source>
        <dbReference type="ARBA" id="ARBA00023239"/>
    </source>
</evidence>
<name>A0A1T4WHP6_9BACT</name>
<dbReference type="PANTHER" id="PTHR30389:SF17">
    <property type="entry name" value="L(+)-TARTRATE DEHYDRATASE SUBUNIT ALPHA-RELATED"/>
    <property type="match status" value="1"/>
</dbReference>
<accession>A0A1T4WHP6</accession>
<dbReference type="GO" id="GO:0016829">
    <property type="term" value="F:lyase activity"/>
    <property type="evidence" value="ECO:0007669"/>
    <property type="project" value="UniProtKB-KW"/>
</dbReference>
<keyword evidence="9" id="KW-1185">Reference proteome</keyword>
<dbReference type="Proteomes" id="UP000189733">
    <property type="component" value="Unassembled WGS sequence"/>
</dbReference>
<dbReference type="GO" id="GO:0051539">
    <property type="term" value="F:4 iron, 4 sulfur cluster binding"/>
    <property type="evidence" value="ECO:0007669"/>
    <property type="project" value="UniProtKB-KW"/>
</dbReference>
<dbReference type="NCBIfam" id="NF004885">
    <property type="entry name" value="PRK06246.1"/>
    <property type="match status" value="1"/>
</dbReference>
<dbReference type="GO" id="GO:0046872">
    <property type="term" value="F:metal ion binding"/>
    <property type="evidence" value="ECO:0007669"/>
    <property type="project" value="UniProtKB-KW"/>
</dbReference>
<keyword evidence="4" id="KW-0408">Iron</keyword>
<evidence type="ECO:0000313" key="9">
    <source>
        <dbReference type="Proteomes" id="UP000189733"/>
    </source>
</evidence>
<dbReference type="STRING" id="1121442.SAMN02745702_02292"/>
<dbReference type="Pfam" id="PF05681">
    <property type="entry name" value="Fumerase"/>
    <property type="match status" value="1"/>
</dbReference>
<dbReference type="InterPro" id="IPR051208">
    <property type="entry name" value="Class-I_Fumarase/Tartrate_DH"/>
</dbReference>
<dbReference type="PANTHER" id="PTHR30389">
    <property type="entry name" value="FUMARATE HYDRATASE-RELATED"/>
    <property type="match status" value="1"/>
</dbReference>
<comment type="similarity">
    <text evidence="1">Belongs to the class-I fumarase family.</text>
</comment>
<keyword evidence="5" id="KW-0411">Iron-sulfur</keyword>
<dbReference type="NCBIfam" id="TIGR00722">
    <property type="entry name" value="ttdA_fumA_fumB"/>
    <property type="match status" value="1"/>
</dbReference>
<gene>
    <name evidence="8" type="ORF">SAMN02745702_02292</name>
</gene>
<dbReference type="RefSeq" id="WP_078685566.1">
    <property type="nucleotide sequence ID" value="NZ_FUYA01000007.1"/>
</dbReference>
<dbReference type="AlphaFoldDB" id="A0A1T4WHP6"/>
<dbReference type="EMBL" id="FUYA01000007">
    <property type="protein sequence ID" value="SKA76699.1"/>
    <property type="molecule type" value="Genomic_DNA"/>
</dbReference>
<sequence>MRSVKASEIQKKVTEMVCHSAVTLPDDVKAAFREKLEYEEKPAAREIFRQLLENSQRAENSGVPLCQDCGLAIFFVEIGEEVQVEGSLKQAIEDGMIQGYAKALLRKSSCDPLTRENRGDNSPAIIHFDFVPGDSLKISFMAKGGGSENMSRVTMLTPAQGWPGIREYVLRRVAEAGPNPCPPIMLGIGIGGTFEKAPIMAKHALLRGLNDQHPDERLAALEKELLDDVNKLGIGPMGLGGKTTCLAVKIEMAPCHIASLPLAVNVQCHSIRHEEVTI</sequence>
<reference evidence="8 9" key="1">
    <citation type="submission" date="2017-02" db="EMBL/GenBank/DDBJ databases">
        <authorList>
            <person name="Peterson S.W."/>
        </authorList>
    </citation>
    <scope>NUCLEOTIDE SEQUENCE [LARGE SCALE GENOMIC DNA]</scope>
    <source>
        <strain evidence="8 9">DSM 18034</strain>
    </source>
</reference>
<evidence type="ECO:0000313" key="8">
    <source>
        <dbReference type="EMBL" id="SKA76699.1"/>
    </source>
</evidence>
<keyword evidence="2" id="KW-0004">4Fe-4S</keyword>
<proteinExistence type="inferred from homology"/>
<evidence type="ECO:0000259" key="7">
    <source>
        <dbReference type="Pfam" id="PF05681"/>
    </source>
</evidence>
<dbReference type="OrthoDB" id="9798978at2"/>
<feature type="domain" description="Fe-S hydro-lyase tartrate dehydratase alpha-type catalytic" evidence="7">
    <location>
        <begin position="11"/>
        <end position="276"/>
    </location>
</feature>
<evidence type="ECO:0000256" key="2">
    <source>
        <dbReference type="ARBA" id="ARBA00022485"/>
    </source>
</evidence>